<protein>
    <submittedName>
        <fullName evidence="1">Uncharacterized protein</fullName>
    </submittedName>
</protein>
<gene>
    <name evidence="1" type="ORF">SDC9_164552</name>
</gene>
<sequence>MLNAWIKLAAVHGNFHVHIIIYAAHGVHDFFDHVHIKADIIIDGNAKKLGYGAGGIGKAVFLRAASRGKRGINLGERRGFVGKVTLCGIDFNITIPRHGNNIHFVGGKINGDEHDGIRAEGPPVFPLGALVNPQHQDIGPVFHEIQIRLAA</sequence>
<dbReference type="AlphaFoldDB" id="A0A645FU82"/>
<reference evidence="1" key="1">
    <citation type="submission" date="2019-08" db="EMBL/GenBank/DDBJ databases">
        <authorList>
            <person name="Kucharzyk K."/>
            <person name="Murdoch R.W."/>
            <person name="Higgins S."/>
            <person name="Loffler F."/>
        </authorList>
    </citation>
    <scope>NUCLEOTIDE SEQUENCE</scope>
</reference>
<organism evidence="1">
    <name type="scientific">bioreactor metagenome</name>
    <dbReference type="NCBI Taxonomy" id="1076179"/>
    <lineage>
        <taxon>unclassified sequences</taxon>
        <taxon>metagenomes</taxon>
        <taxon>ecological metagenomes</taxon>
    </lineage>
</organism>
<name>A0A645FU82_9ZZZZ</name>
<proteinExistence type="predicted"/>
<evidence type="ECO:0000313" key="1">
    <source>
        <dbReference type="EMBL" id="MPN17202.1"/>
    </source>
</evidence>
<dbReference type="EMBL" id="VSSQ01064271">
    <property type="protein sequence ID" value="MPN17202.1"/>
    <property type="molecule type" value="Genomic_DNA"/>
</dbReference>
<comment type="caution">
    <text evidence="1">The sequence shown here is derived from an EMBL/GenBank/DDBJ whole genome shotgun (WGS) entry which is preliminary data.</text>
</comment>
<accession>A0A645FU82</accession>